<evidence type="ECO:0000256" key="4">
    <source>
        <dbReference type="ARBA" id="ARBA00022825"/>
    </source>
</evidence>
<evidence type="ECO:0000256" key="6">
    <source>
        <dbReference type="SAM" id="MobiDB-lite"/>
    </source>
</evidence>
<evidence type="ECO:0000259" key="7">
    <source>
        <dbReference type="Pfam" id="PF00082"/>
    </source>
</evidence>
<evidence type="ECO:0000313" key="9">
    <source>
        <dbReference type="Proteomes" id="UP000750502"/>
    </source>
</evidence>
<evidence type="ECO:0000256" key="5">
    <source>
        <dbReference type="PROSITE-ProRule" id="PRU01240"/>
    </source>
</evidence>
<feature type="active site" description="Charge relay system" evidence="5">
    <location>
        <position position="119"/>
    </location>
</feature>
<keyword evidence="3 5" id="KW-0378">Hydrolase</keyword>
<feature type="active site" description="Charge relay system" evidence="5">
    <location>
        <position position="276"/>
    </location>
</feature>
<dbReference type="CDD" id="cd04077">
    <property type="entry name" value="Peptidases_S8_PCSK9_ProteinaseK_like"/>
    <property type="match status" value="1"/>
</dbReference>
<dbReference type="PRINTS" id="PR00723">
    <property type="entry name" value="SUBTILISIN"/>
</dbReference>
<reference evidence="8" key="1">
    <citation type="journal article" date="2020" name="bioRxiv">
        <title>Historical genomics reveals the evolutionary mechanisms behind multiple outbreaks of the host-specific coffee wilt pathogen Fusarium xylarioides.</title>
        <authorList>
            <person name="Peck D."/>
            <person name="Nowell R.W."/>
            <person name="Flood J."/>
            <person name="Ryan M.J."/>
            <person name="Barraclough T.G."/>
        </authorList>
    </citation>
    <scope>NUCLEOTIDE SEQUENCE</scope>
    <source>
        <strain evidence="8">IMI 127659i</strain>
    </source>
</reference>
<dbReference type="GO" id="GO:0004252">
    <property type="term" value="F:serine-type endopeptidase activity"/>
    <property type="evidence" value="ECO:0007669"/>
    <property type="project" value="UniProtKB-UniRule"/>
</dbReference>
<sequence>MTSNRTEKSGIRALPRRCLRASRKILCPIHRPDTSDTIAQRPEVRPESESQLNARRDPERIFPDLTTNGGSPRCREDGTGAYVYVIDSGINFSHAEFSGRALHGANFIPGSQDHDEVRHGTHMAGIIGGTTHGVAKNCTMISVKVVDKTCIGNGDLLHKAIQWATKDAIVKGIANKSVMNMSLERNYSATVNGAVKKATNAGITVVVAAGNRGRLALTCSPASAMTAITVAASGPDDRRAWFSNYGPCVNIFAPDIRIPAASSFVDNGPGYSGGTSAAAAHVSGLAAHYISSENLRGYKAVRSRILSAASKGVVKDARCSSNRLTFNGVA</sequence>
<dbReference type="Proteomes" id="UP000750502">
    <property type="component" value="Unassembled WGS sequence"/>
</dbReference>
<dbReference type="InterPro" id="IPR015500">
    <property type="entry name" value="Peptidase_S8_subtilisin-rel"/>
</dbReference>
<name>A0A9P7HK08_9HYPO</name>
<evidence type="ECO:0000256" key="1">
    <source>
        <dbReference type="ARBA" id="ARBA00011073"/>
    </source>
</evidence>
<organism evidence="8 9">
    <name type="scientific">Fusarium xylarioides</name>
    <dbReference type="NCBI Taxonomy" id="221167"/>
    <lineage>
        <taxon>Eukaryota</taxon>
        <taxon>Fungi</taxon>
        <taxon>Dikarya</taxon>
        <taxon>Ascomycota</taxon>
        <taxon>Pezizomycotina</taxon>
        <taxon>Sordariomycetes</taxon>
        <taxon>Hypocreomycetidae</taxon>
        <taxon>Hypocreales</taxon>
        <taxon>Nectriaceae</taxon>
        <taxon>Fusarium</taxon>
        <taxon>Fusarium fujikuroi species complex</taxon>
    </lineage>
</organism>
<evidence type="ECO:0000256" key="3">
    <source>
        <dbReference type="ARBA" id="ARBA00022801"/>
    </source>
</evidence>
<dbReference type="InterPro" id="IPR023827">
    <property type="entry name" value="Peptidase_S8_Asp-AS"/>
</dbReference>
<keyword evidence="2 5" id="KW-0645">Protease</keyword>
<feature type="active site" description="Charge relay system" evidence="5">
    <location>
        <position position="87"/>
    </location>
</feature>
<dbReference type="PANTHER" id="PTHR43806">
    <property type="entry name" value="PEPTIDASE S8"/>
    <property type="match status" value="1"/>
</dbReference>
<evidence type="ECO:0000256" key="2">
    <source>
        <dbReference type="ARBA" id="ARBA00022670"/>
    </source>
</evidence>
<gene>
    <name evidence="8" type="ORF">H9Q72_013460</name>
</gene>
<keyword evidence="9" id="KW-1185">Reference proteome</keyword>
<comment type="caution">
    <text evidence="8">The sequence shown here is derived from an EMBL/GenBank/DDBJ whole genome shotgun (WGS) entry which is preliminary data.</text>
</comment>
<dbReference type="AlphaFoldDB" id="A0A9P7HK08"/>
<keyword evidence="4 5" id="KW-0720">Serine protease</keyword>
<dbReference type="InterPro" id="IPR000209">
    <property type="entry name" value="Peptidase_S8/S53_dom"/>
</dbReference>
<dbReference type="PROSITE" id="PS00136">
    <property type="entry name" value="SUBTILASE_ASP"/>
    <property type="match status" value="1"/>
</dbReference>
<feature type="domain" description="Peptidase S8/S53" evidence="7">
    <location>
        <begin position="78"/>
        <end position="312"/>
    </location>
</feature>
<comment type="similarity">
    <text evidence="1 5">Belongs to the peptidase S8 family.</text>
</comment>
<dbReference type="InterPro" id="IPR050131">
    <property type="entry name" value="Peptidase_S8_subtilisin-like"/>
</dbReference>
<accession>A0A9P7HK08</accession>
<reference evidence="8" key="2">
    <citation type="submission" date="2020-10" db="EMBL/GenBank/DDBJ databases">
        <authorList>
            <person name="Peck L.D."/>
            <person name="Nowell R.W."/>
            <person name="Flood J."/>
            <person name="Ryan M.J."/>
            <person name="Barraclough T.G."/>
        </authorList>
    </citation>
    <scope>NUCLEOTIDE SEQUENCE</scope>
    <source>
        <strain evidence="8">IMI 127659i</strain>
    </source>
</reference>
<dbReference type="InterPro" id="IPR034193">
    <property type="entry name" value="PCSK9_ProteinaseK-like"/>
</dbReference>
<dbReference type="PANTHER" id="PTHR43806:SF11">
    <property type="entry name" value="CEREVISIN-RELATED"/>
    <property type="match status" value="1"/>
</dbReference>
<evidence type="ECO:0000313" key="8">
    <source>
        <dbReference type="EMBL" id="KAG5758399.1"/>
    </source>
</evidence>
<feature type="compositionally biased region" description="Basic and acidic residues" evidence="6">
    <location>
        <begin position="42"/>
        <end position="55"/>
    </location>
</feature>
<proteinExistence type="inferred from homology"/>
<dbReference type="InterPro" id="IPR036852">
    <property type="entry name" value="Peptidase_S8/S53_dom_sf"/>
</dbReference>
<dbReference type="Gene3D" id="3.40.50.200">
    <property type="entry name" value="Peptidase S8/S53 domain"/>
    <property type="match status" value="1"/>
</dbReference>
<dbReference type="OrthoDB" id="206201at2759"/>
<dbReference type="GO" id="GO:0006508">
    <property type="term" value="P:proteolysis"/>
    <property type="evidence" value="ECO:0007669"/>
    <property type="project" value="UniProtKB-KW"/>
</dbReference>
<dbReference type="EMBL" id="JADFTT010000835">
    <property type="protein sequence ID" value="KAG5758399.1"/>
    <property type="molecule type" value="Genomic_DNA"/>
</dbReference>
<feature type="region of interest" description="Disordered" evidence="6">
    <location>
        <begin position="31"/>
        <end position="55"/>
    </location>
</feature>
<protein>
    <recommendedName>
        <fullName evidence="7">Peptidase S8/S53 domain-containing protein</fullName>
    </recommendedName>
</protein>
<dbReference type="PROSITE" id="PS51892">
    <property type="entry name" value="SUBTILASE"/>
    <property type="match status" value="1"/>
</dbReference>
<dbReference type="Pfam" id="PF00082">
    <property type="entry name" value="Peptidase_S8"/>
    <property type="match status" value="1"/>
</dbReference>
<dbReference type="SUPFAM" id="SSF52743">
    <property type="entry name" value="Subtilisin-like"/>
    <property type="match status" value="1"/>
</dbReference>